<keyword evidence="1" id="KW-0472">Membrane</keyword>
<gene>
    <name evidence="3" type="ORF">JIN81_10235</name>
</gene>
<reference evidence="3" key="1">
    <citation type="submission" date="2021-01" db="EMBL/GenBank/DDBJ databases">
        <title>Modified the classification status of verrucomicrobia.</title>
        <authorList>
            <person name="Feng X."/>
        </authorList>
    </citation>
    <scope>NUCLEOTIDE SEQUENCE</scope>
    <source>
        <strain evidence="3">KCTC 22201</strain>
    </source>
</reference>
<sequence>MITLANPAGLWALLGIPAVLAIHFLQRQAVVLPVSTLFLLEKTQRESASGRRFDRLMNSVPLWMQLLGVLLLAWILAEPRYQKARSTQRIGIVLDSSASMSVFKEDLIESLTEALPDLKGPATHLELTILDSNPSKERLYSGASIENAMAVMQTWQPQSGLIDPSPALRIARSLVGKEGILIYATDTPVDTPPYDTRLLSVGEKVDNVGVTGVRFSRKEGADVWNAVVRNYGPEPTSRTWQLRFPDGTASEPKSFDLQPGGLVSLQGALPAGKERANFVLSEDRFTLDDTVPMVRPKPKTIALYSATSPEFSKLAARMIRSLEAIESVNDSSVADFSLVSYDPLDPVLPRGDAAVFVNDGTRAGAYLKGGIVAEPHPLVDGLNWQSLLVRESIQLERSPTDDVLLWQGERPLIFLREIKDENGRLEGTQLCFNFDLRLSNADQQPAFIVCLHRFIEEIRQSKVAEVRDNLETGQPIELAAETLQGDGSVPALRVTHDSITGEAISSRSVPASSLVKFSAPGTPGFLRVDQGDQPLLEAALYFADTREADFSQCAPANTLSDARSEAIQRHTQEDHWWRAWVLLLLVALIISWHFSKSGPAVSDVADGSSSPAKSRA</sequence>
<feature type="domain" description="Aerotolerance regulator N-terminal" evidence="2">
    <location>
        <begin position="1"/>
        <end position="79"/>
    </location>
</feature>
<dbReference type="PANTHER" id="PTHR37464:SF1">
    <property type="entry name" value="BLL2463 PROTEIN"/>
    <property type="match status" value="1"/>
</dbReference>
<feature type="transmembrane region" description="Helical" evidence="1">
    <location>
        <begin position="60"/>
        <end position="77"/>
    </location>
</feature>
<dbReference type="PANTHER" id="PTHR37464">
    <property type="entry name" value="BLL2463 PROTEIN"/>
    <property type="match status" value="1"/>
</dbReference>
<dbReference type="Pfam" id="PF07584">
    <property type="entry name" value="BatA"/>
    <property type="match status" value="1"/>
</dbReference>
<dbReference type="InterPro" id="IPR024163">
    <property type="entry name" value="Aerotolerance_reg_N"/>
</dbReference>
<evidence type="ECO:0000259" key="2">
    <source>
        <dbReference type="Pfam" id="PF07584"/>
    </source>
</evidence>
<dbReference type="Proteomes" id="UP000658278">
    <property type="component" value="Unassembled WGS sequence"/>
</dbReference>
<evidence type="ECO:0000256" key="1">
    <source>
        <dbReference type="SAM" id="Phobius"/>
    </source>
</evidence>
<protein>
    <submittedName>
        <fullName evidence="3">BatA domain-containing protein</fullName>
    </submittedName>
</protein>
<dbReference type="EMBL" id="JAENII010000007">
    <property type="protein sequence ID" value="MBK1827402.1"/>
    <property type="molecule type" value="Genomic_DNA"/>
</dbReference>
<accession>A0A934VFV8</accession>
<comment type="caution">
    <text evidence="3">The sequence shown here is derived from an EMBL/GenBank/DDBJ whole genome shotgun (WGS) entry which is preliminary data.</text>
</comment>
<dbReference type="RefSeq" id="WP_200278853.1">
    <property type="nucleotide sequence ID" value="NZ_JAENII010000007.1"/>
</dbReference>
<dbReference type="AlphaFoldDB" id="A0A934VFV8"/>
<keyword evidence="1" id="KW-0812">Transmembrane</keyword>
<keyword evidence="1" id="KW-1133">Transmembrane helix</keyword>
<organism evidence="3 4">
    <name type="scientific">Haloferula rosea</name>
    <dbReference type="NCBI Taxonomy" id="490093"/>
    <lineage>
        <taxon>Bacteria</taxon>
        <taxon>Pseudomonadati</taxon>
        <taxon>Verrucomicrobiota</taxon>
        <taxon>Verrucomicrobiia</taxon>
        <taxon>Verrucomicrobiales</taxon>
        <taxon>Verrucomicrobiaceae</taxon>
        <taxon>Haloferula</taxon>
    </lineage>
</organism>
<evidence type="ECO:0000313" key="4">
    <source>
        <dbReference type="Proteomes" id="UP000658278"/>
    </source>
</evidence>
<name>A0A934VFV8_9BACT</name>
<proteinExistence type="predicted"/>
<keyword evidence="4" id="KW-1185">Reference proteome</keyword>
<evidence type="ECO:0000313" key="3">
    <source>
        <dbReference type="EMBL" id="MBK1827402.1"/>
    </source>
</evidence>
<feature type="transmembrane region" description="Helical" evidence="1">
    <location>
        <begin position="576"/>
        <end position="594"/>
    </location>
</feature>